<feature type="compositionally biased region" description="Pro residues" evidence="1">
    <location>
        <begin position="93"/>
        <end position="102"/>
    </location>
</feature>
<feature type="compositionally biased region" description="Basic residues" evidence="1">
    <location>
        <begin position="78"/>
        <end position="88"/>
    </location>
</feature>
<dbReference type="Proteomes" id="UP001474120">
    <property type="component" value="Unassembled WGS sequence"/>
</dbReference>
<evidence type="ECO:0000256" key="1">
    <source>
        <dbReference type="SAM" id="MobiDB-lite"/>
    </source>
</evidence>
<dbReference type="InterPro" id="IPR048911">
    <property type="entry name" value="Bflower"/>
</dbReference>
<comment type="caution">
    <text evidence="3">The sequence shown here is derived from an EMBL/GenBank/DDBJ whole genome shotgun (WGS) entry which is preliminary data.</text>
</comment>
<protein>
    <submittedName>
        <fullName evidence="3">4-fold beta flower protein</fullName>
    </submittedName>
</protein>
<dbReference type="RefSeq" id="WP_342161104.1">
    <property type="nucleotide sequence ID" value="NZ_JBCDNA010000003.1"/>
</dbReference>
<feature type="domain" description="4-fold beta flower" evidence="2">
    <location>
        <begin position="3"/>
        <end position="114"/>
    </location>
</feature>
<gene>
    <name evidence="3" type="ORF">AABB81_13610</name>
</gene>
<organism evidence="3 4">
    <name type="scientific">Lutimonas vermicola</name>
    <dbReference type="NCBI Taxonomy" id="414288"/>
    <lineage>
        <taxon>Bacteria</taxon>
        <taxon>Pseudomonadati</taxon>
        <taxon>Bacteroidota</taxon>
        <taxon>Flavobacteriia</taxon>
        <taxon>Flavobacteriales</taxon>
        <taxon>Flavobacteriaceae</taxon>
        <taxon>Lutimonas</taxon>
    </lineage>
</organism>
<feature type="region of interest" description="Disordered" evidence="1">
    <location>
        <begin position="66"/>
        <end position="116"/>
    </location>
</feature>
<name>A0ABU9L6M0_9FLAO</name>
<sequence length="116" mass="12954">MQAIYNRQGQVVAWLNGKDLYDIKGNFIGFFIGHAVYNSNATYSGILNQSFFRDIDGRVVAFMNGAKNGPALPSLKSKPSRPIKKPRPSTKVAPPPPSPKPPKFGWSKLQWEDFMN</sequence>
<keyword evidence="4" id="KW-1185">Reference proteome</keyword>
<reference evidence="3 4" key="1">
    <citation type="submission" date="2024-04" db="EMBL/GenBank/DDBJ databases">
        <title>whole genome sequencing of Lutimonas vermicola strain IMCC1616.</title>
        <authorList>
            <person name="Bae S.S."/>
        </authorList>
    </citation>
    <scope>NUCLEOTIDE SEQUENCE [LARGE SCALE GENOMIC DNA]</scope>
    <source>
        <strain evidence="3 4">IMCC1616</strain>
    </source>
</reference>
<accession>A0ABU9L6M0</accession>
<proteinExistence type="predicted"/>
<dbReference type="EMBL" id="JBCDNA010000003">
    <property type="protein sequence ID" value="MEL4456940.1"/>
    <property type="molecule type" value="Genomic_DNA"/>
</dbReference>
<evidence type="ECO:0000313" key="4">
    <source>
        <dbReference type="Proteomes" id="UP001474120"/>
    </source>
</evidence>
<evidence type="ECO:0000313" key="3">
    <source>
        <dbReference type="EMBL" id="MEL4456940.1"/>
    </source>
</evidence>
<dbReference type="Pfam" id="PF21784">
    <property type="entry name" value="Bflower"/>
    <property type="match status" value="1"/>
</dbReference>
<evidence type="ECO:0000259" key="2">
    <source>
        <dbReference type="Pfam" id="PF21784"/>
    </source>
</evidence>